<accession>D7CSN2</accession>
<name>D7CSN2_TRURR</name>
<dbReference type="eggNOG" id="COG4555">
    <property type="taxonomic scope" value="Bacteria"/>
</dbReference>
<dbReference type="Proteomes" id="UP000000379">
    <property type="component" value="Chromosome"/>
</dbReference>
<dbReference type="Gene3D" id="3.40.50.300">
    <property type="entry name" value="P-loop containing nucleotide triphosphate hydrolases"/>
    <property type="match status" value="1"/>
</dbReference>
<dbReference type="InterPro" id="IPR003593">
    <property type="entry name" value="AAA+_ATPase"/>
</dbReference>
<reference evidence="7" key="1">
    <citation type="submission" date="2010-05" db="EMBL/GenBank/DDBJ databases">
        <title>The complete genome of Truepera radiovictris DSM 17093.</title>
        <authorList>
            <consortium name="US DOE Joint Genome Institute (JGI-PGF)"/>
            <person name="Lucas S."/>
            <person name="Copeland A."/>
            <person name="Lapidus A."/>
            <person name="Glavina del Rio T."/>
            <person name="Dalin E."/>
            <person name="Tice H."/>
            <person name="Bruce D."/>
            <person name="Goodwin L."/>
            <person name="Pitluck S."/>
            <person name="Kyrpides N."/>
            <person name="Mavromatis K."/>
            <person name="Ovchinnikova G."/>
            <person name="Munk A.C."/>
            <person name="Detter J.C."/>
            <person name="Han C."/>
            <person name="Tapia R."/>
            <person name="Land M."/>
            <person name="Hauser L."/>
            <person name="Markowitz V."/>
            <person name="Cheng J.-F."/>
            <person name="Hugenholtz P."/>
            <person name="Woyke T."/>
            <person name="Wu D."/>
            <person name="Tindall B."/>
            <person name="Pomrenke H.G."/>
            <person name="Brambilla E."/>
            <person name="Klenk H.-P."/>
            <person name="Eisen J.A."/>
        </authorList>
    </citation>
    <scope>NUCLEOTIDE SEQUENCE [LARGE SCALE GENOMIC DNA]</scope>
    <source>
        <strain evidence="7">DSM 17093 / CIP 108686 / LMG 22925 / RQ-24</strain>
    </source>
</reference>
<dbReference type="PROSITE" id="PS50893">
    <property type="entry name" value="ABC_TRANSPORTER_2"/>
    <property type="match status" value="1"/>
</dbReference>
<evidence type="ECO:0000256" key="1">
    <source>
        <dbReference type="ARBA" id="ARBA00005417"/>
    </source>
</evidence>
<dbReference type="Pfam" id="PF00005">
    <property type="entry name" value="ABC_tran"/>
    <property type="match status" value="1"/>
</dbReference>
<evidence type="ECO:0000256" key="4">
    <source>
        <dbReference type="ARBA" id="ARBA00022840"/>
    </source>
</evidence>
<protein>
    <submittedName>
        <fullName evidence="6">ABC transporter related protein</fullName>
    </submittedName>
</protein>
<keyword evidence="7" id="KW-1185">Reference proteome</keyword>
<evidence type="ECO:0000256" key="2">
    <source>
        <dbReference type="ARBA" id="ARBA00022448"/>
    </source>
</evidence>
<dbReference type="OrthoDB" id="6321334at2"/>
<keyword evidence="3" id="KW-0547">Nucleotide-binding</keyword>
<reference evidence="6 7" key="2">
    <citation type="journal article" date="2011" name="Stand. Genomic Sci.">
        <title>Complete genome sequence of Truepera radiovictrix type strain (RQ-24).</title>
        <authorList>
            <person name="Ivanova N."/>
            <person name="Rohde C."/>
            <person name="Munk C."/>
            <person name="Nolan M."/>
            <person name="Lucas S."/>
            <person name="Del Rio T.G."/>
            <person name="Tice H."/>
            <person name="Deshpande S."/>
            <person name="Cheng J.F."/>
            <person name="Tapia R."/>
            <person name="Han C."/>
            <person name="Goodwin L."/>
            <person name="Pitluck S."/>
            <person name="Liolios K."/>
            <person name="Mavromatis K."/>
            <person name="Mikhailova N."/>
            <person name="Pati A."/>
            <person name="Chen A."/>
            <person name="Palaniappan K."/>
            <person name="Land M."/>
            <person name="Hauser L."/>
            <person name="Chang Y.J."/>
            <person name="Jeffries C.D."/>
            <person name="Brambilla E."/>
            <person name="Rohde M."/>
            <person name="Goker M."/>
            <person name="Tindall B.J."/>
            <person name="Woyke T."/>
            <person name="Bristow J."/>
            <person name="Eisen J.A."/>
            <person name="Markowitz V."/>
            <person name="Hugenholtz P."/>
            <person name="Kyrpides N.C."/>
            <person name="Klenk H.P."/>
            <person name="Lapidus A."/>
        </authorList>
    </citation>
    <scope>NUCLEOTIDE SEQUENCE [LARGE SCALE GENOMIC DNA]</scope>
    <source>
        <strain evidence="7">DSM 17093 / CIP 108686 / LMG 22925 / RQ-24</strain>
    </source>
</reference>
<dbReference type="HOGENOM" id="CLU_000604_1_2_0"/>
<sequence>MATVEVSGLGKTFGTHRALEDLSFAVHAGEVFGLLGPNGAGKTTTLRILATLLKPSRGEARVAGFDVRRQAERVRAAIGVVNGGMGLYDRLTGREVLTYFGRLYGLSRAEVGARIDELDALLNLKGILERRTGDFSTGMKQKLIIARAVLHDPPVIFFDEATSGLDILARRSVLDFVKSYPKGARAVVYSTHVMSEVEELCDRVAILYEGRLIAQGTPQALTEAAGARGLEGAFFTLVERSAGFRAAPQGVRA</sequence>
<organism evidence="6 7">
    <name type="scientific">Truepera radiovictrix (strain DSM 17093 / CIP 108686 / LMG 22925 / RQ-24)</name>
    <dbReference type="NCBI Taxonomy" id="649638"/>
    <lineage>
        <taxon>Bacteria</taxon>
        <taxon>Thermotogati</taxon>
        <taxon>Deinococcota</taxon>
        <taxon>Deinococci</taxon>
        <taxon>Trueperales</taxon>
        <taxon>Trueperaceae</taxon>
        <taxon>Truepera</taxon>
    </lineage>
</organism>
<evidence type="ECO:0000259" key="5">
    <source>
        <dbReference type="PROSITE" id="PS50893"/>
    </source>
</evidence>
<comment type="similarity">
    <text evidence="1">Belongs to the ABC transporter superfamily.</text>
</comment>
<feature type="domain" description="ABC transporter" evidence="5">
    <location>
        <begin position="4"/>
        <end position="234"/>
    </location>
</feature>
<dbReference type="RefSeq" id="WP_013178815.1">
    <property type="nucleotide sequence ID" value="NC_014221.1"/>
</dbReference>
<dbReference type="EMBL" id="CP002049">
    <property type="protein sequence ID" value="ADI15452.1"/>
    <property type="molecule type" value="Genomic_DNA"/>
</dbReference>
<dbReference type="InterPro" id="IPR003439">
    <property type="entry name" value="ABC_transporter-like_ATP-bd"/>
</dbReference>
<proteinExistence type="inferred from homology"/>
<dbReference type="PANTHER" id="PTHR42711:SF5">
    <property type="entry name" value="ABC TRANSPORTER ATP-BINDING PROTEIN NATA"/>
    <property type="match status" value="1"/>
</dbReference>
<dbReference type="SMART" id="SM00382">
    <property type="entry name" value="AAA"/>
    <property type="match status" value="1"/>
</dbReference>
<dbReference type="InterPro" id="IPR050763">
    <property type="entry name" value="ABC_transporter_ATP-binding"/>
</dbReference>
<dbReference type="SUPFAM" id="SSF52540">
    <property type="entry name" value="P-loop containing nucleoside triphosphate hydrolases"/>
    <property type="match status" value="1"/>
</dbReference>
<dbReference type="PANTHER" id="PTHR42711">
    <property type="entry name" value="ABC TRANSPORTER ATP-BINDING PROTEIN"/>
    <property type="match status" value="1"/>
</dbReference>
<dbReference type="InterPro" id="IPR027417">
    <property type="entry name" value="P-loop_NTPase"/>
</dbReference>
<dbReference type="STRING" id="649638.Trad_2343"/>
<keyword evidence="4" id="KW-0067">ATP-binding</keyword>
<dbReference type="AlphaFoldDB" id="D7CSN2"/>
<keyword evidence="2" id="KW-0813">Transport</keyword>
<gene>
    <name evidence="6" type="ordered locus">Trad_2343</name>
</gene>
<dbReference type="GO" id="GO:0016887">
    <property type="term" value="F:ATP hydrolysis activity"/>
    <property type="evidence" value="ECO:0007669"/>
    <property type="project" value="InterPro"/>
</dbReference>
<evidence type="ECO:0000256" key="3">
    <source>
        <dbReference type="ARBA" id="ARBA00022741"/>
    </source>
</evidence>
<dbReference type="GO" id="GO:0005524">
    <property type="term" value="F:ATP binding"/>
    <property type="evidence" value="ECO:0007669"/>
    <property type="project" value="UniProtKB-KW"/>
</dbReference>
<evidence type="ECO:0000313" key="6">
    <source>
        <dbReference type="EMBL" id="ADI15452.1"/>
    </source>
</evidence>
<dbReference type="KEGG" id="tra:Trad_2343"/>
<evidence type="ECO:0000313" key="7">
    <source>
        <dbReference type="Proteomes" id="UP000000379"/>
    </source>
</evidence>